<feature type="compositionally biased region" description="Basic and acidic residues" evidence="1">
    <location>
        <begin position="210"/>
        <end position="232"/>
    </location>
</feature>
<feature type="region of interest" description="Disordered" evidence="1">
    <location>
        <begin position="1"/>
        <end position="22"/>
    </location>
</feature>
<gene>
    <name evidence="2" type="primary">BCR</name>
</gene>
<feature type="compositionally biased region" description="Low complexity" evidence="1">
    <location>
        <begin position="99"/>
        <end position="110"/>
    </location>
</feature>
<dbReference type="InParanoid" id="A0A7N4P7Q9"/>
<reference evidence="2 3" key="1">
    <citation type="journal article" date="2011" name="Proc. Natl. Acad. Sci. U.S.A.">
        <title>Genetic diversity and population structure of the endangered marsupial Sarcophilus harrisii (Tasmanian devil).</title>
        <authorList>
            <person name="Miller W."/>
            <person name="Hayes V.M."/>
            <person name="Ratan A."/>
            <person name="Petersen D.C."/>
            <person name="Wittekindt N.E."/>
            <person name="Miller J."/>
            <person name="Walenz B."/>
            <person name="Knight J."/>
            <person name="Qi J."/>
            <person name="Zhao F."/>
            <person name="Wang Q."/>
            <person name="Bedoya-Reina O.C."/>
            <person name="Katiyar N."/>
            <person name="Tomsho L.P."/>
            <person name="Kasson L.M."/>
            <person name="Hardie R.A."/>
            <person name="Woodbridge P."/>
            <person name="Tindall E.A."/>
            <person name="Bertelsen M.F."/>
            <person name="Dixon D."/>
            <person name="Pyecroft S."/>
            <person name="Helgen K.M."/>
            <person name="Lesk A.M."/>
            <person name="Pringle T.H."/>
            <person name="Patterson N."/>
            <person name="Zhang Y."/>
            <person name="Kreiss A."/>
            <person name="Woods G.M."/>
            <person name="Jones M.E."/>
            <person name="Schuster S.C."/>
        </authorList>
    </citation>
    <scope>NUCLEOTIDE SEQUENCE [LARGE SCALE GENOMIC DNA]</scope>
</reference>
<evidence type="ECO:0008006" key="4">
    <source>
        <dbReference type="Google" id="ProtNLM"/>
    </source>
</evidence>
<reference evidence="2" key="2">
    <citation type="submission" date="2025-08" db="UniProtKB">
        <authorList>
            <consortium name="Ensembl"/>
        </authorList>
    </citation>
    <scope>IDENTIFICATION</scope>
</reference>
<proteinExistence type="predicted"/>
<reference evidence="2" key="3">
    <citation type="submission" date="2025-09" db="UniProtKB">
        <authorList>
            <consortium name="Ensembl"/>
        </authorList>
    </citation>
    <scope>IDENTIFICATION</scope>
</reference>
<dbReference type="AlphaFoldDB" id="A0A7N4P7Q9"/>
<protein>
    <recommendedName>
        <fullName evidence="4">DH domain-containing protein</fullName>
    </recommendedName>
</protein>
<dbReference type="Ensembl" id="ENSSHAT00000030367.1">
    <property type="protein sequence ID" value="ENSSHAP00000034429.1"/>
    <property type="gene ID" value="ENSSHAG00000023634.1"/>
</dbReference>
<evidence type="ECO:0000313" key="3">
    <source>
        <dbReference type="Proteomes" id="UP000007648"/>
    </source>
</evidence>
<name>A0A7N4P7Q9_SARHA</name>
<sequence length="302" mass="31238">MPFIDDSPSSSPRLGGQSRVGRDVLTSGTSELDVEKGLEMRRWVLSAILDSEKTYLGHLEALLLVGWLGADGAAPGGRQCQGAAPAGSWGVVPEGGRRAAGPGPDGARPGSLGAGPAAHEAPQGRGHHVPAGADGPADRDHLLQRPGALRDPQGVLRRAGPPRGALEPAAAGRGPLPEAGPPARGVPGLRGQLRGGHRDGGPVLPGQRPVCRDLGEPASPKHEGLQRSDDQKLFGNSALQARGPRDPQYPGPSRLAEAHTFQPPRPPPAAGRPEDLPELPVQHQRGDHAPEAVHDSQEGRGE</sequence>
<feature type="region of interest" description="Disordered" evidence="1">
    <location>
        <begin position="78"/>
        <end position="302"/>
    </location>
</feature>
<dbReference type="Proteomes" id="UP000007648">
    <property type="component" value="Unassembled WGS sequence"/>
</dbReference>
<accession>A0A7N4P7Q9</accession>
<feature type="compositionally biased region" description="Basic and acidic residues" evidence="1">
    <location>
        <begin position="284"/>
        <end position="302"/>
    </location>
</feature>
<organism evidence="2 3">
    <name type="scientific">Sarcophilus harrisii</name>
    <name type="common">Tasmanian devil</name>
    <name type="synonym">Sarcophilus laniarius</name>
    <dbReference type="NCBI Taxonomy" id="9305"/>
    <lineage>
        <taxon>Eukaryota</taxon>
        <taxon>Metazoa</taxon>
        <taxon>Chordata</taxon>
        <taxon>Craniata</taxon>
        <taxon>Vertebrata</taxon>
        <taxon>Euteleostomi</taxon>
        <taxon>Mammalia</taxon>
        <taxon>Metatheria</taxon>
        <taxon>Dasyuromorphia</taxon>
        <taxon>Dasyuridae</taxon>
        <taxon>Sarcophilus</taxon>
    </lineage>
</organism>
<keyword evidence="3" id="KW-1185">Reference proteome</keyword>
<evidence type="ECO:0000256" key="1">
    <source>
        <dbReference type="SAM" id="MobiDB-lite"/>
    </source>
</evidence>
<evidence type="ECO:0000313" key="2">
    <source>
        <dbReference type="Ensembl" id="ENSSHAP00000034429.1"/>
    </source>
</evidence>